<gene>
    <name evidence="9" type="ORF">BP5553_02788</name>
</gene>
<comment type="subcellular location">
    <subcellularLocation>
        <location evidence="1">Golgi apparatus membrane</location>
        <topology evidence="1">Peripheral membrane protein</topology>
    </subcellularLocation>
</comment>
<accession>A0A370TSI0</accession>
<dbReference type="Pfam" id="PF04124">
    <property type="entry name" value="Dor1"/>
    <property type="match status" value="2"/>
</dbReference>
<dbReference type="InterPro" id="IPR007255">
    <property type="entry name" value="COG8"/>
</dbReference>
<dbReference type="EMBL" id="NPIC01000002">
    <property type="protein sequence ID" value="RDL38448.1"/>
    <property type="molecule type" value="Genomic_DNA"/>
</dbReference>
<proteinExistence type="inferred from homology"/>
<protein>
    <recommendedName>
        <fullName evidence="3">Conserved oligomeric Golgi complex subunit 8</fullName>
    </recommendedName>
    <alternativeName>
        <fullName evidence="8">Component of oligomeric Golgi complex 8</fullName>
    </alternativeName>
</protein>
<dbReference type="RefSeq" id="XP_031871104.1">
    <property type="nucleotide sequence ID" value="XM_032011411.1"/>
</dbReference>
<dbReference type="STRING" id="2656787.A0A370TSI0"/>
<dbReference type="GO" id="GO:0017119">
    <property type="term" value="C:Golgi transport complex"/>
    <property type="evidence" value="ECO:0007669"/>
    <property type="project" value="InterPro"/>
</dbReference>
<keyword evidence="7" id="KW-0472">Membrane</keyword>
<evidence type="ECO:0000256" key="5">
    <source>
        <dbReference type="ARBA" id="ARBA00022927"/>
    </source>
</evidence>
<dbReference type="GeneID" id="43595637"/>
<dbReference type="OrthoDB" id="1661054at2759"/>
<keyword evidence="10" id="KW-1185">Reference proteome</keyword>
<evidence type="ECO:0000256" key="1">
    <source>
        <dbReference type="ARBA" id="ARBA00004395"/>
    </source>
</evidence>
<organism evidence="9 10">
    <name type="scientific">Venustampulla echinocandica</name>
    <dbReference type="NCBI Taxonomy" id="2656787"/>
    <lineage>
        <taxon>Eukaryota</taxon>
        <taxon>Fungi</taxon>
        <taxon>Dikarya</taxon>
        <taxon>Ascomycota</taxon>
        <taxon>Pezizomycotina</taxon>
        <taxon>Leotiomycetes</taxon>
        <taxon>Helotiales</taxon>
        <taxon>Pleuroascaceae</taxon>
        <taxon>Venustampulla</taxon>
    </lineage>
</organism>
<evidence type="ECO:0000256" key="3">
    <source>
        <dbReference type="ARBA" id="ARBA00020983"/>
    </source>
</evidence>
<dbReference type="PANTHER" id="PTHR21311:SF0">
    <property type="entry name" value="CONSERVED OLIGOMERIC GOLGI COMPLEX SUBUNIT 8"/>
    <property type="match status" value="1"/>
</dbReference>
<dbReference type="AlphaFoldDB" id="A0A370TSI0"/>
<reference evidence="9 10" key="1">
    <citation type="journal article" date="2018" name="IMA Fungus">
        <title>IMA Genome-F 9: Draft genome sequence of Annulohypoxylon stygium, Aspergillus mulundensis, Berkeleyomyces basicola (syn. Thielaviopsis basicola), Ceratocystis smalleyi, two Cercospora beticola strains, Coleophoma cylindrospora, Fusarium fracticaudum, Phialophora cf. hyalina, and Morchella septimelata.</title>
        <authorList>
            <person name="Wingfield B.D."/>
            <person name="Bills G.F."/>
            <person name="Dong Y."/>
            <person name="Huang W."/>
            <person name="Nel W.J."/>
            <person name="Swalarsk-Parry B.S."/>
            <person name="Vaghefi N."/>
            <person name="Wilken P.M."/>
            <person name="An Z."/>
            <person name="de Beer Z.W."/>
            <person name="De Vos L."/>
            <person name="Chen L."/>
            <person name="Duong T.A."/>
            <person name="Gao Y."/>
            <person name="Hammerbacher A."/>
            <person name="Kikkert J.R."/>
            <person name="Li Y."/>
            <person name="Li H."/>
            <person name="Li K."/>
            <person name="Li Q."/>
            <person name="Liu X."/>
            <person name="Ma X."/>
            <person name="Naidoo K."/>
            <person name="Pethybridge S.J."/>
            <person name="Sun J."/>
            <person name="Steenkamp E.T."/>
            <person name="van der Nest M.A."/>
            <person name="van Wyk S."/>
            <person name="Wingfield M.J."/>
            <person name="Xiong C."/>
            <person name="Yue Q."/>
            <person name="Zhang X."/>
        </authorList>
    </citation>
    <scope>NUCLEOTIDE SEQUENCE [LARGE SCALE GENOMIC DNA]</scope>
    <source>
        <strain evidence="9 10">BP 5553</strain>
    </source>
</reference>
<keyword evidence="5" id="KW-0653">Protein transport</keyword>
<evidence type="ECO:0000256" key="4">
    <source>
        <dbReference type="ARBA" id="ARBA00022448"/>
    </source>
</evidence>
<dbReference type="PANTHER" id="PTHR21311">
    <property type="entry name" value="CONSERVED OLIGOMERIC GOLGI COMPLEX COMPONENT 8"/>
    <property type="match status" value="1"/>
</dbReference>
<evidence type="ECO:0000313" key="10">
    <source>
        <dbReference type="Proteomes" id="UP000254866"/>
    </source>
</evidence>
<keyword evidence="4" id="KW-0813">Transport</keyword>
<name>A0A370TSI0_9HELO</name>
<keyword evidence="6" id="KW-0333">Golgi apparatus</keyword>
<dbReference type="GO" id="GO:0000139">
    <property type="term" value="C:Golgi membrane"/>
    <property type="evidence" value="ECO:0007669"/>
    <property type="project" value="UniProtKB-SubCell"/>
</dbReference>
<dbReference type="GO" id="GO:0006891">
    <property type="term" value="P:intra-Golgi vesicle-mediated transport"/>
    <property type="evidence" value="ECO:0007669"/>
    <property type="project" value="TreeGrafter"/>
</dbReference>
<sequence length="477" mass="51924">MADPLYELLVPYFDSPSPRPPPKSTDPTTTAYLSRLTTLPLNSLTTTEPQSLTQTTHSLLLSLQALSKRSHKSIIESSTHLSTLSSTLPTLAQSTVSLREALPKLDHAAITFSETYNLRAENTSALLDRRRKALLLSRNAGRLLDVLDLPTLLSSAISSSSNSAAASASTAAGSSNYASALDLNSHIKRLHALYPESPLVSSVSQQAESAIQDMCTNLIASLRGNSLKLASAMRTISWLRRVAPELDHPTSTPLSSDYRTSSLATGGASSREGALGALFLVCRLSNLEQMLSALEPLRELADQETAKLKGGANISKGERERSKWEGGQQTERYLKRYIEIFREQSFAIVSMYRSIFPPAAAPSEGLKDVLPSSKNDDPLLPLPTALSTFPQKLVGMLEGTLRKYLPNVRDRSSRDSLLTQVLYCAGSLGRLGGDFSMLLALLTEEEEEEESQEWVDVVRKHRVLAGRLELMVGAKEG</sequence>
<comment type="caution">
    <text evidence="9">The sequence shown here is derived from an EMBL/GenBank/DDBJ whole genome shotgun (WGS) entry which is preliminary data.</text>
</comment>
<dbReference type="Proteomes" id="UP000254866">
    <property type="component" value="Unassembled WGS sequence"/>
</dbReference>
<dbReference type="GO" id="GO:0015031">
    <property type="term" value="P:protein transport"/>
    <property type="evidence" value="ECO:0007669"/>
    <property type="project" value="UniProtKB-KW"/>
</dbReference>
<evidence type="ECO:0000256" key="8">
    <source>
        <dbReference type="ARBA" id="ARBA00031347"/>
    </source>
</evidence>
<evidence type="ECO:0000256" key="6">
    <source>
        <dbReference type="ARBA" id="ARBA00023034"/>
    </source>
</evidence>
<evidence type="ECO:0000256" key="7">
    <source>
        <dbReference type="ARBA" id="ARBA00023136"/>
    </source>
</evidence>
<comment type="similarity">
    <text evidence="2">Belongs to the COG8 family.</text>
</comment>
<evidence type="ECO:0000313" key="9">
    <source>
        <dbReference type="EMBL" id="RDL38448.1"/>
    </source>
</evidence>
<evidence type="ECO:0000256" key="2">
    <source>
        <dbReference type="ARBA" id="ARBA00006419"/>
    </source>
</evidence>